<comment type="caution">
    <text evidence="1">The sequence shown here is derived from an EMBL/GenBank/DDBJ whole genome shotgun (WGS) entry which is preliminary data.</text>
</comment>
<dbReference type="OrthoDB" id="4339138at2"/>
<dbReference type="RefSeq" id="WP_046917062.1">
    <property type="nucleotide sequence ID" value="NZ_JADBGF010000001.1"/>
</dbReference>
<evidence type="ECO:0000313" key="2">
    <source>
        <dbReference type="Proteomes" id="UP000629287"/>
    </source>
</evidence>
<dbReference type="EMBL" id="JADBGF010000001">
    <property type="protein sequence ID" value="MBE1597171.1"/>
    <property type="molecule type" value="Genomic_DNA"/>
</dbReference>
<dbReference type="AlphaFoldDB" id="A0A8I0TRQ8"/>
<reference evidence="1 2" key="1">
    <citation type="submission" date="2020-10" db="EMBL/GenBank/DDBJ databases">
        <title>Sequencing the genomes of 1000 actinobacteria strains.</title>
        <authorList>
            <person name="Klenk H.-P."/>
        </authorList>
    </citation>
    <scope>NUCLEOTIDE SEQUENCE [LARGE SCALE GENOMIC DNA]</scope>
    <source>
        <strain evidence="1 2">DSM 41803</strain>
    </source>
</reference>
<sequence>MTTDPTPESARALLDRHGLPEDVIDGVLCLHAQELAALQRLRMDELDLTGQKARFVGRIVDLIDPTRTAAVPVAAPPTTEQTALRDCIRRALCEAAGFGFAWGTDMLEPDEYGEVADAVLAVLPAPADRAAEARVRALHQEYAFGGDPQVYCAHCNQISGGWIPWPCPTVQALAAEAPHAETPDAEGLPARLEAALTERFTALGNPFSEMRRQEQGPDGWPASRPVGPHQVAEVLRELLAAAPAVVAQPGKEN</sequence>
<evidence type="ECO:0000313" key="1">
    <source>
        <dbReference type="EMBL" id="MBE1597171.1"/>
    </source>
</evidence>
<dbReference type="Proteomes" id="UP000629287">
    <property type="component" value="Unassembled WGS sequence"/>
</dbReference>
<name>A0A8I0TRQ8_9ACTN</name>
<dbReference type="GeneID" id="86827875"/>
<keyword evidence="2" id="KW-1185">Reference proteome</keyword>
<organism evidence="1 2">
    <name type="scientific">Streptomyces stelliscabiei</name>
    <dbReference type="NCBI Taxonomy" id="146820"/>
    <lineage>
        <taxon>Bacteria</taxon>
        <taxon>Bacillati</taxon>
        <taxon>Actinomycetota</taxon>
        <taxon>Actinomycetes</taxon>
        <taxon>Kitasatosporales</taxon>
        <taxon>Streptomycetaceae</taxon>
        <taxon>Streptomyces</taxon>
    </lineage>
</organism>
<accession>A0A8I0TRQ8</accession>
<gene>
    <name evidence="1" type="ORF">H4687_003300</name>
</gene>
<proteinExistence type="predicted"/>
<protein>
    <submittedName>
        <fullName evidence="1">Uncharacterized protein</fullName>
    </submittedName>
</protein>